<dbReference type="PANTHER" id="PTHR48090:SF7">
    <property type="entry name" value="RFBJ PROTEIN"/>
    <property type="match status" value="1"/>
</dbReference>
<feature type="non-terminal residue" evidence="2">
    <location>
        <position position="93"/>
    </location>
</feature>
<dbReference type="Gene3D" id="3.90.550.10">
    <property type="entry name" value="Spore Coat Polysaccharide Biosynthesis Protein SpsA, Chain A"/>
    <property type="match status" value="1"/>
</dbReference>
<dbReference type="CDD" id="cd04179">
    <property type="entry name" value="DPM_DPG-synthase_like"/>
    <property type="match status" value="1"/>
</dbReference>
<proteinExistence type="predicted"/>
<dbReference type="PANTHER" id="PTHR48090">
    <property type="entry name" value="UNDECAPRENYL-PHOSPHATE 4-DEOXY-4-FORMAMIDO-L-ARABINOSE TRANSFERASE-RELATED"/>
    <property type="match status" value="1"/>
</dbReference>
<dbReference type="SUPFAM" id="SSF53448">
    <property type="entry name" value="Nucleotide-diphospho-sugar transferases"/>
    <property type="match status" value="1"/>
</dbReference>
<dbReference type="InterPro" id="IPR001173">
    <property type="entry name" value="Glyco_trans_2-like"/>
</dbReference>
<reference evidence="2" key="1">
    <citation type="submission" date="2018-05" db="EMBL/GenBank/DDBJ databases">
        <authorList>
            <person name="Lanie J.A."/>
            <person name="Ng W.-L."/>
            <person name="Kazmierczak K.M."/>
            <person name="Andrzejewski T.M."/>
            <person name="Davidsen T.M."/>
            <person name="Wayne K.J."/>
            <person name="Tettelin H."/>
            <person name="Glass J.I."/>
            <person name="Rusch D."/>
            <person name="Podicherti R."/>
            <person name="Tsui H.-C.T."/>
            <person name="Winkler M.E."/>
        </authorList>
    </citation>
    <scope>NUCLEOTIDE SEQUENCE</scope>
</reference>
<accession>A0A382ZCE4</accession>
<gene>
    <name evidence="2" type="ORF">METZ01_LOCUS445212</name>
</gene>
<dbReference type="InterPro" id="IPR050256">
    <property type="entry name" value="Glycosyltransferase_2"/>
</dbReference>
<dbReference type="EMBL" id="UINC01182249">
    <property type="protein sequence ID" value="SVD92358.1"/>
    <property type="molecule type" value="Genomic_DNA"/>
</dbReference>
<feature type="domain" description="Glycosyltransferase 2-like" evidence="1">
    <location>
        <begin position="6"/>
        <end position="92"/>
    </location>
</feature>
<dbReference type="Pfam" id="PF00535">
    <property type="entry name" value="Glycos_transf_2"/>
    <property type="match status" value="1"/>
</dbReference>
<name>A0A382ZCE4_9ZZZZ</name>
<dbReference type="AlphaFoldDB" id="A0A382ZCE4"/>
<sequence length="93" mass="10063">MAISLTVIIPTLNEGESIGPTIDQIPRDLPWLDVKVLIVDGASTDNTAEEAEKRGAIVHNEPRKGYGRAYKTGFSLVDTDYIATIDGDTTYPA</sequence>
<protein>
    <recommendedName>
        <fullName evidence="1">Glycosyltransferase 2-like domain-containing protein</fullName>
    </recommendedName>
</protein>
<organism evidence="2">
    <name type="scientific">marine metagenome</name>
    <dbReference type="NCBI Taxonomy" id="408172"/>
    <lineage>
        <taxon>unclassified sequences</taxon>
        <taxon>metagenomes</taxon>
        <taxon>ecological metagenomes</taxon>
    </lineage>
</organism>
<evidence type="ECO:0000259" key="1">
    <source>
        <dbReference type="Pfam" id="PF00535"/>
    </source>
</evidence>
<evidence type="ECO:0000313" key="2">
    <source>
        <dbReference type="EMBL" id="SVD92358.1"/>
    </source>
</evidence>
<dbReference type="InterPro" id="IPR029044">
    <property type="entry name" value="Nucleotide-diphossugar_trans"/>
</dbReference>